<feature type="region of interest" description="Disordered" evidence="4">
    <location>
        <begin position="257"/>
        <end position="298"/>
    </location>
</feature>
<feature type="compositionally biased region" description="Gly residues" evidence="4">
    <location>
        <begin position="10"/>
        <end position="20"/>
    </location>
</feature>
<dbReference type="GO" id="GO:0005794">
    <property type="term" value="C:Golgi apparatus"/>
    <property type="evidence" value="ECO:0007669"/>
    <property type="project" value="TreeGrafter"/>
</dbReference>
<feature type="region of interest" description="Disordered" evidence="4">
    <location>
        <begin position="768"/>
        <end position="860"/>
    </location>
</feature>
<dbReference type="InterPro" id="IPR018477">
    <property type="entry name" value="BICD"/>
</dbReference>
<dbReference type="Ensembl" id="ENSAMXT00005011497.1">
    <property type="protein sequence ID" value="ENSAMXP00005010335.1"/>
    <property type="gene ID" value="ENSAMXG00005005780.1"/>
</dbReference>
<evidence type="ECO:0000256" key="4">
    <source>
        <dbReference type="SAM" id="MobiDB-lite"/>
    </source>
</evidence>
<dbReference type="GO" id="GO:0034452">
    <property type="term" value="F:dynactin binding"/>
    <property type="evidence" value="ECO:0007669"/>
    <property type="project" value="TreeGrafter"/>
</dbReference>
<dbReference type="PANTHER" id="PTHR31233">
    <property type="entry name" value="BICAUDAL D FAMILY MEMBER"/>
    <property type="match status" value="1"/>
</dbReference>
<dbReference type="GO" id="GO:0008093">
    <property type="term" value="F:cytoskeletal anchor activity"/>
    <property type="evidence" value="ECO:0007669"/>
    <property type="project" value="InterPro"/>
</dbReference>
<feature type="compositionally biased region" description="Basic and acidic residues" evidence="4">
    <location>
        <begin position="1069"/>
        <end position="1081"/>
    </location>
</feature>
<dbReference type="GO" id="GO:0070840">
    <property type="term" value="F:dynein complex binding"/>
    <property type="evidence" value="ECO:0007669"/>
    <property type="project" value="InterPro"/>
</dbReference>
<comment type="similarity">
    <text evidence="1">Belongs to the BicD family.</text>
</comment>
<dbReference type="Gene3D" id="6.10.250.2470">
    <property type="match status" value="1"/>
</dbReference>
<feature type="coiled-coil region" evidence="3">
    <location>
        <begin position="685"/>
        <end position="754"/>
    </location>
</feature>
<feature type="coiled-coil region" evidence="3">
    <location>
        <begin position="195"/>
        <end position="243"/>
    </location>
</feature>
<feature type="compositionally biased region" description="Low complexity" evidence="4">
    <location>
        <begin position="1022"/>
        <end position="1064"/>
    </location>
</feature>
<feature type="region of interest" description="Disordered" evidence="4">
    <location>
        <begin position="925"/>
        <end position="1116"/>
    </location>
</feature>
<evidence type="ECO:0000256" key="3">
    <source>
        <dbReference type="SAM" id="Coils"/>
    </source>
</evidence>
<evidence type="ECO:0000256" key="1">
    <source>
        <dbReference type="ARBA" id="ARBA00010061"/>
    </source>
</evidence>
<feature type="region of interest" description="Disordered" evidence="4">
    <location>
        <begin position="1"/>
        <end position="21"/>
    </location>
</feature>
<dbReference type="Proteomes" id="UP000694621">
    <property type="component" value="Unplaced"/>
</dbReference>
<proteinExistence type="inferred from homology"/>
<dbReference type="GO" id="GO:0005829">
    <property type="term" value="C:cytosol"/>
    <property type="evidence" value="ECO:0007669"/>
    <property type="project" value="TreeGrafter"/>
</dbReference>
<feature type="coiled-coil region" evidence="3">
    <location>
        <begin position="320"/>
        <end position="457"/>
    </location>
</feature>
<feature type="compositionally biased region" description="Polar residues" evidence="4">
    <location>
        <begin position="986"/>
        <end position="1015"/>
    </location>
</feature>
<feature type="compositionally biased region" description="Basic and acidic residues" evidence="4">
    <location>
        <begin position="957"/>
        <end position="983"/>
    </location>
</feature>
<dbReference type="GO" id="GO:0070507">
    <property type="term" value="P:regulation of microtubule cytoskeleton organization"/>
    <property type="evidence" value="ECO:0007669"/>
    <property type="project" value="TreeGrafter"/>
</dbReference>
<evidence type="ECO:0000313" key="5">
    <source>
        <dbReference type="Ensembl" id="ENSAMXP00005010335.1"/>
    </source>
</evidence>
<feature type="region of interest" description="Disordered" evidence="4">
    <location>
        <begin position="563"/>
        <end position="583"/>
    </location>
</feature>
<keyword evidence="2 3" id="KW-0175">Coiled coil</keyword>
<feature type="compositionally biased region" description="Low complexity" evidence="4">
    <location>
        <begin position="837"/>
        <end position="848"/>
    </location>
</feature>
<reference evidence="5" key="1">
    <citation type="submission" date="2025-08" db="UniProtKB">
        <authorList>
            <consortium name="Ensembl"/>
        </authorList>
    </citation>
    <scope>IDENTIFICATION</scope>
</reference>
<accession>A0A8B9HCK0</accession>
<evidence type="ECO:0000256" key="2">
    <source>
        <dbReference type="ARBA" id="ARBA00023054"/>
    </source>
</evidence>
<sequence length="1116" mass="123727">MLEEEDLEVAGGGGGGGGGMSLQAEVERLTAELQEANEEKLQAARYGLAVLEESATLKTKHVHLEEEHEALKLELQQLREALADSVSSQKRAVADGETREECLLQETASKEAAMATRMEELQAELKQARLAQANTMAEIERMAVVSTQMKKVQSMEKVMEMYCLLVNSALSVQLVRELVEFEALKVDLTQKDEEQDLLRAQLEEAGRLKEIAERQLDEALEALKEEREQKNSLKRELAAHTLNPFDSVVHLDLQLDDSLDGGKDKEGGEDGEGDQDSGYNNSKGGEKQRCSTPRNSDIFLRPQAPGLVADLLSELHLSDSQKLKQQVLQLEKEKGMLTDTVQDLQEQLVQSKEILDEHKVKVEQLSQRLEAMEGCSNLSNGVEAKNEDDFYELDAKSAEVLECRMRAANAELMQLRDELREAGNHCKTLDERYKQEKERWRAEAQELADKIRQCIAASRQDQERIGQLEREIGATRRVATDSEGHLSATQEELLAFSEELANLYHHVCVCNNLTPRRVTLDYYREGARSGRHHHSNTNHHHGAFRKQRRSAEAFGKGVHSVDVDLERGSGDTSPTCGSCPGSPTMEFRDPTNVRNLVALIRCQIKHLQVAVDLCRQRGTLPSPSVVSFSESDRDADALLEEVLKLKSLLSTKREQIATLRTVLKANKQTAELALSNLKTKYETEKTMVSETMVKLRNELKALKEDAATFSSLRVMFASRCDQYVTQLDEMQRQLAAAEDEKKTLNSLLRMAIQQKLALTQRLEDLEAPLHSHSNGGSPRRSRTKQLSTKSGRAPRSPMRNSPRASPVMMASTGPQTMSGHLRALSRSLHGSPVRHASSSSSLSSSFSSEPLALPSTSTQSLVSVGLARDATFVRSRGSTSSRSLDDTLGGLGPFAILSQQPRVADVQSKNINVCAPRRNNTFIKVRRASLPASSTTPSSSRSSDNLASKGSVPVAVRSERTSRVKMQENDLRSHSKHSAEHMVLKKQSNISKSRSMEANSVNRSQGTVVPSSKSPPAQRRLSVASSSGQTSSFSQFSRDQKSSVTSSMRSSSRVANHSASSSNSMGEHSNPRRDNERQQDVRKKRQAGTDAVRRSAHAKRSSEPNRSMSREHKHIK</sequence>
<evidence type="ECO:0000313" key="6">
    <source>
        <dbReference type="Proteomes" id="UP000694621"/>
    </source>
</evidence>
<dbReference type="PANTHER" id="PTHR31233:SF12">
    <property type="entry name" value="BICAUDAL D HOMOLOG 2-LIKE"/>
    <property type="match status" value="1"/>
</dbReference>
<organism evidence="5 6">
    <name type="scientific">Astyanax mexicanus</name>
    <name type="common">Blind cave fish</name>
    <name type="synonym">Astyanax fasciatus mexicanus</name>
    <dbReference type="NCBI Taxonomy" id="7994"/>
    <lineage>
        <taxon>Eukaryota</taxon>
        <taxon>Metazoa</taxon>
        <taxon>Chordata</taxon>
        <taxon>Craniata</taxon>
        <taxon>Vertebrata</taxon>
        <taxon>Euteleostomi</taxon>
        <taxon>Actinopterygii</taxon>
        <taxon>Neopterygii</taxon>
        <taxon>Teleostei</taxon>
        <taxon>Ostariophysi</taxon>
        <taxon>Characiformes</taxon>
        <taxon>Characoidei</taxon>
        <taxon>Acestrorhamphidae</taxon>
        <taxon>Acestrorhamphinae</taxon>
        <taxon>Astyanax</taxon>
    </lineage>
</organism>
<dbReference type="Pfam" id="PF09730">
    <property type="entry name" value="BicD"/>
    <property type="match status" value="2"/>
</dbReference>
<feature type="compositionally biased region" description="Low complexity" evidence="4">
    <location>
        <begin position="928"/>
        <end position="943"/>
    </location>
</feature>
<dbReference type="AlphaFoldDB" id="A0A8B9HCK0"/>
<dbReference type="GO" id="GO:0072393">
    <property type="term" value="P:microtubule anchoring at microtubule organizing center"/>
    <property type="evidence" value="ECO:0007669"/>
    <property type="project" value="TreeGrafter"/>
</dbReference>
<protein>
    <submittedName>
        <fullName evidence="5">Zgc:162200</fullName>
    </submittedName>
</protein>
<name>A0A8B9HCK0_ASTMX</name>